<organism evidence="1 2">
    <name type="scientific">Vararia minispora EC-137</name>
    <dbReference type="NCBI Taxonomy" id="1314806"/>
    <lineage>
        <taxon>Eukaryota</taxon>
        <taxon>Fungi</taxon>
        <taxon>Dikarya</taxon>
        <taxon>Basidiomycota</taxon>
        <taxon>Agaricomycotina</taxon>
        <taxon>Agaricomycetes</taxon>
        <taxon>Russulales</taxon>
        <taxon>Lachnocladiaceae</taxon>
        <taxon>Vararia</taxon>
    </lineage>
</organism>
<keyword evidence="2" id="KW-1185">Reference proteome</keyword>
<name>A0ACB8QV77_9AGAM</name>
<proteinExistence type="predicted"/>
<reference evidence="1" key="1">
    <citation type="submission" date="2021-02" db="EMBL/GenBank/DDBJ databases">
        <authorList>
            <consortium name="DOE Joint Genome Institute"/>
            <person name="Ahrendt S."/>
            <person name="Looney B.P."/>
            <person name="Miyauchi S."/>
            <person name="Morin E."/>
            <person name="Drula E."/>
            <person name="Courty P.E."/>
            <person name="Chicoki N."/>
            <person name="Fauchery L."/>
            <person name="Kohler A."/>
            <person name="Kuo A."/>
            <person name="Labutti K."/>
            <person name="Pangilinan J."/>
            <person name="Lipzen A."/>
            <person name="Riley R."/>
            <person name="Andreopoulos W."/>
            <person name="He G."/>
            <person name="Johnson J."/>
            <person name="Barry K.W."/>
            <person name="Grigoriev I.V."/>
            <person name="Nagy L."/>
            <person name="Hibbett D."/>
            <person name="Henrissat B."/>
            <person name="Matheny P.B."/>
            <person name="Labbe J."/>
            <person name="Martin F."/>
        </authorList>
    </citation>
    <scope>NUCLEOTIDE SEQUENCE</scope>
    <source>
        <strain evidence="1">EC-137</strain>
    </source>
</reference>
<protein>
    <submittedName>
        <fullName evidence="1">Armadillo-type protein</fullName>
    </submittedName>
</protein>
<gene>
    <name evidence="1" type="ORF">K488DRAFT_43007</name>
</gene>
<dbReference type="Proteomes" id="UP000814128">
    <property type="component" value="Unassembled WGS sequence"/>
</dbReference>
<evidence type="ECO:0000313" key="1">
    <source>
        <dbReference type="EMBL" id="KAI0035598.1"/>
    </source>
</evidence>
<dbReference type="EMBL" id="MU273482">
    <property type="protein sequence ID" value="KAI0035598.1"/>
    <property type="molecule type" value="Genomic_DNA"/>
</dbReference>
<accession>A0ACB8QV77</accession>
<comment type="caution">
    <text evidence="1">The sequence shown here is derived from an EMBL/GenBank/DDBJ whole genome shotgun (WGS) entry which is preliminary data.</text>
</comment>
<reference evidence="1" key="2">
    <citation type="journal article" date="2022" name="New Phytol.">
        <title>Evolutionary transition to the ectomycorrhizal habit in the genomes of a hyperdiverse lineage of mushroom-forming fungi.</title>
        <authorList>
            <person name="Looney B."/>
            <person name="Miyauchi S."/>
            <person name="Morin E."/>
            <person name="Drula E."/>
            <person name="Courty P.E."/>
            <person name="Kohler A."/>
            <person name="Kuo A."/>
            <person name="LaButti K."/>
            <person name="Pangilinan J."/>
            <person name="Lipzen A."/>
            <person name="Riley R."/>
            <person name="Andreopoulos W."/>
            <person name="He G."/>
            <person name="Johnson J."/>
            <person name="Nolan M."/>
            <person name="Tritt A."/>
            <person name="Barry K.W."/>
            <person name="Grigoriev I.V."/>
            <person name="Nagy L.G."/>
            <person name="Hibbett D."/>
            <person name="Henrissat B."/>
            <person name="Matheny P.B."/>
            <person name="Labbe J."/>
            <person name="Martin F.M."/>
        </authorList>
    </citation>
    <scope>NUCLEOTIDE SEQUENCE</scope>
    <source>
        <strain evidence="1">EC-137</strain>
    </source>
</reference>
<evidence type="ECO:0000313" key="2">
    <source>
        <dbReference type="Proteomes" id="UP000814128"/>
    </source>
</evidence>
<sequence>MQKFAHDLRLTLAPSYDDILSSLLRLLPRHIAPEALTTLLATLSTIFKYLLVPSSDAETLPRTWSALCDTLPSCNPEIQRAFSEVWGSVLRRLKSAPRAKAMELMGAGLEGVEDACAWSVVFACKSVSQTLHTTAPSIIKPLLTLHLMNAHPSATHMLLRRIITALIHHCKGVEQFAPVADVLVEDFVDAVAVGESGTLERIIGVVTVAASVRQGSRLSAKQLASISSHLQNIPLVPSLYSSLLCLTISVLTAGDMPLWMSAGRKLIEYSWSSPAFGIRLCGALSDLDWGGWKLLELPHVQKRVVDLLETDTSLALDLVAGLWEKQRLGGLEHPVRQKLDAWATARLKLWTLDADKASELHQLLTFSPLLPSFTSALTFTIQNLLQTPDPRTEFAATSANATWALAACLKALAIRKNTSWKEVVDLSAWYAVILEKWAWAEGVIEAFGQVVNTAYVCENCLITMLTIHILASHIISHSHLLREAILLLLTSPSITSTPSSQHLLDKLLQAEQVSLDVAGVRERTLRITRLPQFVPEVDGPASELAVRWLVSQFKVGLRPIWAPTAKSLATLVERCGEVVWKTLFEELSGVVHPGDGQEEGQRPRWMVSEKEDADDVREEERSWRDPRAHKIRGTAAVWNRQPDTRWEAKRVASLQSKDRFDPQSYETQLLVTLGHAATLAEKHNRVLIPLFLSLGGPDGPIQLPRSKLAAWLALFSKFRNPKALHSSQKLYALYVRLLSHPDRPLQTLALSCVLTFKSPRLVGLEDTLRALLDETKWRDELTNLDIATLPLDDRAEAIDVIIRLLFGVMLEKKSRLRGGDRRAAVLNALGGCSEGELDLLVKLMLQSLFHELAEKPAEEIFAVTQFPTVVPQRQQLGFLNTLADVLKSLGSRIVHRWDPLIRVTVNMTATAQAIIDASKGATITAAEEGEEGDETDAEDGVPQAATSLKALRSIRQQGLKRLTDFFGASLPFDFAPYLPLIFQSIISPRLATLDRENTQTPSALVELFFIWSSTLEYAPFLVDYDERVLPQLYGCIIAPSVKPPVINRVLDVVARLLDLAGEDEGVAEKVMKRYVPTLLTNLGILIGNTKHDKAASTPLIGRQISILSGLAKYIDDSAQAALFLSLFTPLLRKPNRIVGERMKADVIQIVMSLIPLVADLADTTSHVYRRTFEVLALCFQALRSRAARTALVSAFRQLSTVDVSLQSLANLIDGLNAYSEKKLEEPDFDRRLEAFALLTDEMHSSLSSYHWLPVLYNMLYFIQDPNELAIRTSSAQGLKLFIDAVSLHPDTDYQLIFLRKLYPALKNGLRSRNEFVRAEVLGVISFAVRKCDNLTVLQDMRVLLADGDEEANVFNNIHHVQLHRRVRALRRLCEFCESEQLRGSTLAEIFVPLVGNFITSAASVDHQLVNAAITATGTMARQLAWGPYISLVNQYLKLSKTKDALQRVYIRTLVSILDNFHFPVGDTVQNENKEASDDQDEEDEETTVDKAATTRIEDAVNNSLLPALLKHLEDRDEEGDDSLRLPISVGIVKVAQHLPEATREAQISRLLTVLSQVFRSKSSDTRDLARDTLCRIATILGPSYLPAILRELRVALTRGPHVHILAFVTHALLVHVTAPEHAKVFAILDGCVPDVVHISSEVVFGEPGKDVQSEGFKTKVKEVRSSASKGLDSFAIMARHITPRKISGLLLPLRGVMQETEALKTMQLVDDVLRRIASGLNSNEHLVPPELLVLCHTLISQNAKFLQNLPTPQRKDKRGDAIVQLKREEVTAVNHYATNSFRFVALGLDMFVTAFRRGRFDFSDPRTIARLEPMVTVIGNTLYATNSHVLSQGLKASSAILKCPLKNIDKSLPVFVKQIVTIVRQTGNTDSDVVQTALKTLSTLLRERAAASIGEKDLLYLLELLGPDIQEPSRQASVFAILRAIVARRFIVPEIYDIMERVAEVMVTSQSPNVQELCRGVLLQFLLDYPQGKGRLKQQMAFLAKNLSYTFESGRRSVMEFLSVIVVKFDGALIEEYADLLFVALVMVLANDDAPKCREMAAEVVKALFKRLGGEHQRGLMSHVHAWAMQHAQTALMRVACQVYGLALDAFRSESSPYLSTMLEDLGSLVSRSASLFDREEEEENSMDVDNEWQVPYQAFATFEKLLRIFPDQESGFPWHDVASHLLFPHAWVRVASSRLLGLLFSRHPPSAPRPGFPVEGLDFKDIASKLSLQLKSEYLDDPLSLQVVKNLFWVGKCFCALPEPASSAQDEESEDGEEDTAEAEGEETDDNQPDNPLAWLFSKLSYQARSAHIARRNRTANQENWYLHLSAVFRWFAAMATFMEPNRLSRFLVHILTPVYRITEETMIKDPHMDDLKSTAIELQELLQQKIGTSDFARVYAKIRQHVLEVQHERRTARITLEAVNPEAAAKQKMRRAEVKRDSRKRKNAAFA</sequence>